<accession>A0ACC0AER4</accession>
<reference evidence="2" key="1">
    <citation type="journal article" date="2023" name="Nat. Plants">
        <title>Single-cell RNA sequencing provides a high-resolution roadmap for understanding the multicellular compartmentation of specialized metabolism.</title>
        <authorList>
            <person name="Sun S."/>
            <person name="Shen X."/>
            <person name="Li Y."/>
            <person name="Li Y."/>
            <person name="Wang S."/>
            <person name="Li R."/>
            <person name="Zhang H."/>
            <person name="Shen G."/>
            <person name="Guo B."/>
            <person name="Wei J."/>
            <person name="Xu J."/>
            <person name="St-Pierre B."/>
            <person name="Chen S."/>
            <person name="Sun C."/>
        </authorList>
    </citation>
    <scope>NUCLEOTIDE SEQUENCE [LARGE SCALE GENOMIC DNA]</scope>
</reference>
<organism evidence="1 2">
    <name type="scientific">Catharanthus roseus</name>
    <name type="common">Madagascar periwinkle</name>
    <name type="synonym">Vinca rosea</name>
    <dbReference type="NCBI Taxonomy" id="4058"/>
    <lineage>
        <taxon>Eukaryota</taxon>
        <taxon>Viridiplantae</taxon>
        <taxon>Streptophyta</taxon>
        <taxon>Embryophyta</taxon>
        <taxon>Tracheophyta</taxon>
        <taxon>Spermatophyta</taxon>
        <taxon>Magnoliopsida</taxon>
        <taxon>eudicotyledons</taxon>
        <taxon>Gunneridae</taxon>
        <taxon>Pentapetalae</taxon>
        <taxon>asterids</taxon>
        <taxon>lamiids</taxon>
        <taxon>Gentianales</taxon>
        <taxon>Apocynaceae</taxon>
        <taxon>Rauvolfioideae</taxon>
        <taxon>Vinceae</taxon>
        <taxon>Catharanthinae</taxon>
        <taxon>Catharanthus</taxon>
    </lineage>
</organism>
<dbReference type="EMBL" id="CM044706">
    <property type="protein sequence ID" value="KAI5659428.1"/>
    <property type="molecule type" value="Genomic_DNA"/>
</dbReference>
<comment type="caution">
    <text evidence="1">The sequence shown here is derived from an EMBL/GenBank/DDBJ whole genome shotgun (WGS) entry which is preliminary data.</text>
</comment>
<gene>
    <name evidence="1" type="ORF">M9H77_28221</name>
</gene>
<sequence>MHRSSAPYKVDPLERGRNTVEGLARLVLRQASHHALWWEGRLVESQEGLEIKLNLRTDLYNSKGNNEKPKDLPAAAESDSAANAAMTEANDGALSRCQWPRTASNGQQWSLNNGGLKKITEDSPPLSHLSALSLTQSKQWRTQKVATRRQSRTMVMAA</sequence>
<protein>
    <submittedName>
        <fullName evidence="1">Uncharacterized protein</fullName>
    </submittedName>
</protein>
<proteinExistence type="predicted"/>
<dbReference type="Proteomes" id="UP001060085">
    <property type="component" value="Linkage Group LG06"/>
</dbReference>
<evidence type="ECO:0000313" key="1">
    <source>
        <dbReference type="EMBL" id="KAI5659428.1"/>
    </source>
</evidence>
<evidence type="ECO:0000313" key="2">
    <source>
        <dbReference type="Proteomes" id="UP001060085"/>
    </source>
</evidence>
<name>A0ACC0AER4_CATRO</name>
<keyword evidence="2" id="KW-1185">Reference proteome</keyword>